<keyword evidence="4" id="KW-1185">Reference proteome</keyword>
<evidence type="ECO:0000313" key="4">
    <source>
        <dbReference type="Proteomes" id="UP001595855"/>
    </source>
</evidence>
<protein>
    <submittedName>
        <fullName evidence="3">Nitrate reductase molybdenum cofactor assembly chaperone</fullName>
    </submittedName>
</protein>
<dbReference type="Gene3D" id="1.10.3480.10">
    <property type="entry name" value="TorD-like"/>
    <property type="match status" value="1"/>
</dbReference>
<proteinExistence type="predicted"/>
<evidence type="ECO:0000256" key="2">
    <source>
        <dbReference type="SAM" id="MobiDB-lite"/>
    </source>
</evidence>
<keyword evidence="1" id="KW-0534">Nitrate assimilation</keyword>
<feature type="region of interest" description="Disordered" evidence="2">
    <location>
        <begin position="181"/>
        <end position="216"/>
    </location>
</feature>
<dbReference type="PANTHER" id="PTHR43680:SF2">
    <property type="entry name" value="NITRATE REDUCTASE MOLYBDENUM COFACTOR ASSEMBLY CHAPERONE NARJ"/>
    <property type="match status" value="1"/>
</dbReference>
<dbReference type="SUPFAM" id="SSF89155">
    <property type="entry name" value="TorD-like"/>
    <property type="match status" value="1"/>
</dbReference>
<evidence type="ECO:0000256" key="1">
    <source>
        <dbReference type="ARBA" id="ARBA00023063"/>
    </source>
</evidence>
<dbReference type="RefSeq" id="WP_271320060.1">
    <property type="nucleotide sequence ID" value="NZ_BAAATN010000004.1"/>
</dbReference>
<dbReference type="InterPro" id="IPR003765">
    <property type="entry name" value="NO3_reductase_chaperone_NarJ"/>
</dbReference>
<dbReference type="PANTHER" id="PTHR43680">
    <property type="entry name" value="NITRATE REDUCTASE MOLYBDENUM COFACTOR ASSEMBLY CHAPERONE"/>
    <property type="match status" value="1"/>
</dbReference>
<accession>A0ABV9WRB0</accession>
<dbReference type="Pfam" id="PF02613">
    <property type="entry name" value="Nitrate_red_del"/>
    <property type="match status" value="1"/>
</dbReference>
<dbReference type="Proteomes" id="UP001595855">
    <property type="component" value="Unassembled WGS sequence"/>
</dbReference>
<feature type="compositionally biased region" description="Basic and acidic residues" evidence="2">
    <location>
        <begin position="207"/>
        <end position="216"/>
    </location>
</feature>
<dbReference type="InterPro" id="IPR020945">
    <property type="entry name" value="DMSO/NO3_reduct_chaperone"/>
</dbReference>
<name>A0ABV9WRB0_9ACTN</name>
<dbReference type="NCBIfam" id="TIGR00684">
    <property type="entry name" value="narJ"/>
    <property type="match status" value="1"/>
</dbReference>
<organism evidence="3 4">
    <name type="scientific">Streptomyces lienomycini</name>
    <dbReference type="NCBI Taxonomy" id="284035"/>
    <lineage>
        <taxon>Bacteria</taxon>
        <taxon>Bacillati</taxon>
        <taxon>Actinomycetota</taxon>
        <taxon>Actinomycetes</taxon>
        <taxon>Kitasatosporales</taxon>
        <taxon>Streptomycetaceae</taxon>
        <taxon>Streptomyces</taxon>
    </lineage>
</organism>
<comment type="caution">
    <text evidence="3">The sequence shown here is derived from an EMBL/GenBank/DDBJ whole genome shotgun (WGS) entry which is preliminary data.</text>
</comment>
<dbReference type="EMBL" id="JBHSJO010000001">
    <property type="protein sequence ID" value="MFC5015826.1"/>
    <property type="molecule type" value="Genomic_DNA"/>
</dbReference>
<evidence type="ECO:0000313" key="3">
    <source>
        <dbReference type="EMBL" id="MFC5015826.1"/>
    </source>
</evidence>
<gene>
    <name evidence="3" type="primary">narJ</name>
    <name evidence="3" type="ORF">ACFPRC_13145</name>
</gene>
<dbReference type="InterPro" id="IPR036411">
    <property type="entry name" value="TorD-like_sf"/>
</dbReference>
<sequence>MSRTAHTATAPVVFQAAALLLGYPDQDWPRRPRTVRETVAGLPGGEIRLLLSFCAEAEREDPLTLAARYVATFDRSRRRCLYLTYYTDGDTRRRGAALARIKSEYRTHGWLPPDDELPDFLPLMLEFAARVPEAGTALLTDYRAAIEVLRYALEAHRSPHAHLLQAVCRCLPGQAPASREEALRLTRTGPPTEAVGLEPLAPFPARPRSDDQGARR</sequence>
<reference evidence="4" key="1">
    <citation type="journal article" date="2019" name="Int. J. Syst. Evol. Microbiol.">
        <title>The Global Catalogue of Microorganisms (GCM) 10K type strain sequencing project: providing services to taxonomists for standard genome sequencing and annotation.</title>
        <authorList>
            <consortium name="The Broad Institute Genomics Platform"/>
            <consortium name="The Broad Institute Genome Sequencing Center for Infectious Disease"/>
            <person name="Wu L."/>
            <person name="Ma J."/>
        </authorList>
    </citation>
    <scope>NUCLEOTIDE SEQUENCE [LARGE SCALE GENOMIC DNA]</scope>
    <source>
        <strain evidence="4">CGMCC 4.1542</strain>
    </source>
</reference>